<protein>
    <submittedName>
        <fullName evidence="2">AvrE-family type 3 secretion system effector</fullName>
    </submittedName>
</protein>
<evidence type="ECO:0000313" key="2">
    <source>
        <dbReference type="EMBL" id="MBP0945402.1"/>
    </source>
</evidence>
<comment type="caution">
    <text evidence="2">The sequence shown here is derived from an EMBL/GenBank/DDBJ whole genome shotgun (WGS) entry which is preliminary data.</text>
</comment>
<feature type="compositionally biased region" description="Low complexity" evidence="1">
    <location>
        <begin position="1385"/>
        <end position="1415"/>
    </location>
</feature>
<feature type="compositionally biased region" description="Polar residues" evidence="1">
    <location>
        <begin position="155"/>
        <end position="172"/>
    </location>
</feature>
<feature type="region of interest" description="Disordered" evidence="1">
    <location>
        <begin position="1385"/>
        <end position="1419"/>
    </location>
</feature>
<dbReference type="InterPro" id="IPR021085">
    <property type="entry name" value="AvrE_T3Es"/>
</dbReference>
<feature type="region of interest" description="Disordered" evidence="1">
    <location>
        <begin position="1"/>
        <end position="172"/>
    </location>
</feature>
<feature type="compositionally biased region" description="Polar residues" evidence="1">
    <location>
        <begin position="100"/>
        <end position="115"/>
    </location>
</feature>
<dbReference type="EMBL" id="JAFFZW010000002">
    <property type="protein sequence ID" value="MBP0945402.1"/>
    <property type="molecule type" value="Genomic_DNA"/>
</dbReference>
<gene>
    <name evidence="2" type="ORF">JTJ32_08690</name>
</gene>
<name>A0ABS4C435_9PSED</name>
<reference evidence="2 3" key="1">
    <citation type="journal article" date="2022" name="Syst. Appl. Microbiol.">
        <title>Pseudomonas alliivorans sp. nov., a plant-pathogenic bacterium isolated from onion foliage in Georgia, USA.</title>
        <authorList>
            <person name="Zhao M."/>
            <person name="Tyson C."/>
            <person name="Chen H.C."/>
            <person name="Paudel S."/>
            <person name="Gitaitis R."/>
            <person name="Kvitko B."/>
            <person name="Dutta B."/>
        </authorList>
    </citation>
    <scope>NUCLEOTIDE SEQUENCE [LARGE SCALE GENOMIC DNA]</scope>
    <source>
        <strain evidence="2 3">20GA0068</strain>
    </source>
</reference>
<accession>A0ABS4C435</accession>
<proteinExistence type="predicted"/>
<feature type="compositionally biased region" description="Polar residues" evidence="1">
    <location>
        <begin position="138"/>
        <end position="147"/>
    </location>
</feature>
<dbReference type="RefSeq" id="WP_210041788.1">
    <property type="nucleotide sequence ID" value="NZ_JAFFZW010000002.1"/>
</dbReference>
<organism evidence="2 3">
    <name type="scientific">Pseudomonas alliivorans</name>
    <dbReference type="NCBI Taxonomy" id="2810613"/>
    <lineage>
        <taxon>Bacteria</taxon>
        <taxon>Pseudomonadati</taxon>
        <taxon>Pseudomonadota</taxon>
        <taxon>Gammaproteobacteria</taxon>
        <taxon>Pseudomonadales</taxon>
        <taxon>Pseudomonadaceae</taxon>
        <taxon>Pseudomonas</taxon>
    </lineage>
</organism>
<dbReference type="Proteomes" id="UP000673197">
    <property type="component" value="Unassembled WGS sequence"/>
</dbReference>
<sequence>MLPINNAPVTGQVHGATSQGHNPHGLEQRPEPPTQRASVSVVQLGKQPVQVPVTQHLDTPPRTLGSTPGASTSATAPEQVAPTLDADDIAHVSSARRQPGTRSSSTASERPTTALQRELSFKDWLPGQENTPARADHQSSPPRSGGSTPAPIQGRASTGTQDASPQPQLTRSAAGNAGTFRMENGNLERNTPAVNLISLDAKGRPDFDHFIPSALGNLLKDRLAQPGRSYLAKNSESNCDQVLLEPKGHLVQIAQTDTALALLRSSKPLSVPPGSKPNSLELQREDHSVNIAGRDSGVQSLPDKAHIAHLSGAHLDSSGKHLRLQDEKLYELHPATATWSPSEDSKETTFSHLATQGDGKVYGRTGDTLVNLSSTEKNKPEMKLEGLTAHSVSPDGTVAMLAGKDTQTLQLGEMGKVPDMHLTLELNDGKSEAKHVGLTRDRLFVADAEGQLYSAARKDLKSEDGILHLQPEKHYQPEDSPLGKRQQVTGFLSGENGQLHALIKNDIGDTHSHTLDEANSSLRSGWNMTDVVVVENRRGLPEGKVPTPENTFDLDRNGRVGVVDNRVQKWDATTEGWKDTGVKGIDQLQRGANSSAYVLKDGKISELKVSPEYTKTSLSGTHNLNQPTRSTKVEMGDAIEGLDDRVIKAFAMLNDKQFAAVDDQGRLTAHHKTGEPTELSRKDLSGEVASLTLDENHNLHATTTAGELYFMAKDDWQAPESAPKPDAKWQKIDTPGNRPVDSIRKEDNNTVSVKLKDGAPDEGSFALKDKKFQPMEPRKEPENGLNNLFGRLDDGSKNVKIFGTGNTLKISSTLAGRSDTSLSHKSSVREFIPAHIVKPDLSIPRPIMNGFYHIQHRIKGREGLQEVYQAEAPVFKELTEIKNSSSPAPQPGQTLKERISRLDLGPEGKQLVEDMEKLRDDLENHSHGVVQQLGQKTGVLNLHGEFIKPERKPTEAQIAKAAHAKPVKNDLAADVQGALSKVAPSSENPAGVLLKRLNDNGMKLKHLDGDTSPDHRRSQSDKLALSKARLALDVVTLDKVGKLIDKAETRNPEVDNATHLKALKTELNAINKQYNDNPVKVVTEMGFSGHKQLEDGYDSIKSFLNGFKDPTHATSVNMRAAMGATSQADLADKMKSALKHLEHPDDEIAMSRSYGVTATTPFISLANMGAGPWPSASLGVARNYAFNAERGDKGVTVYMFHEGGVSGSAGLGGGQRLVPNFGEYNINDQRGFVALRLGGDGTLQGTGMSRSGTAFTVPDEKIDQFVDDLFGGKVNALDVLKNGTAHEAHSMKRFNADATGGVGVELRVELGLSDPNEKEWTAGARAGIGANINLNLATFTKYSATQENDKGLLDEKSNNRVRLANSAGVTAYARAQINLGHTDQTAAAQPATTTQPSAAAPTPAAVAQPGAQASAFGPNATVTASIDSRTTKRTKFQTKEGVAMTTAELTKLSKQLDGAFKDKPTQKELTRLADAKQPEYADKTPKEKIQAHLDGLNTLFKERPSNNSAQKAALLALSRATTKHDSAIDKHSVLDNARHESNYTNLSRLDEQSVASKIMSMLGSLHSPSNAENIAQLIAEEPNLKSLIGQMKASPGTMARVRLEPKDEMMQKVDQGTRDGSITQKEIIGMLNDRDNLRIKAITVFKLAGQSDGFTTPTPLLSASSSAAVNVNKTLAKINFNYGEDQNRPSSFSVDGEMSRPTKEVIATAQALKKDGMEFRA</sequence>
<feature type="compositionally biased region" description="Polar residues" evidence="1">
    <location>
        <begin position="64"/>
        <end position="76"/>
    </location>
</feature>
<dbReference type="Pfam" id="PF11725">
    <property type="entry name" value="AvrE_T3Es"/>
    <property type="match status" value="1"/>
</dbReference>
<feature type="region of interest" description="Disordered" evidence="1">
    <location>
        <begin position="719"/>
        <end position="741"/>
    </location>
</feature>
<evidence type="ECO:0000256" key="1">
    <source>
        <dbReference type="SAM" id="MobiDB-lite"/>
    </source>
</evidence>
<keyword evidence="3" id="KW-1185">Reference proteome</keyword>
<evidence type="ECO:0000313" key="3">
    <source>
        <dbReference type="Proteomes" id="UP000673197"/>
    </source>
</evidence>